<keyword evidence="3 6" id="KW-1133">Transmembrane helix</keyword>
<name>A0A485KWR4_9STRA</name>
<reference evidence="10 11" key="1">
    <citation type="submission" date="2019-03" db="EMBL/GenBank/DDBJ databases">
        <authorList>
            <person name="Gaulin E."/>
            <person name="Dumas B."/>
        </authorList>
    </citation>
    <scope>NUCLEOTIDE SEQUENCE [LARGE SCALE GENOMIC DNA]</scope>
    <source>
        <strain evidence="10">CBS 568.67</strain>
    </source>
</reference>
<feature type="transmembrane region" description="Helical" evidence="6">
    <location>
        <begin position="87"/>
        <end position="108"/>
    </location>
</feature>
<dbReference type="InterPro" id="IPR008915">
    <property type="entry name" value="Peptidase_M50"/>
</dbReference>
<gene>
    <name evidence="10" type="primary">Aste57867_12900</name>
    <name evidence="9" type="ORF">As57867_012852</name>
    <name evidence="10" type="ORF">ASTE57867_12900</name>
</gene>
<feature type="transmembrane region" description="Helical" evidence="6">
    <location>
        <begin position="456"/>
        <end position="477"/>
    </location>
</feature>
<dbReference type="GO" id="GO:0012505">
    <property type="term" value="C:endomembrane system"/>
    <property type="evidence" value="ECO:0007669"/>
    <property type="project" value="UniProtKB-SubCell"/>
</dbReference>
<protein>
    <recommendedName>
        <fullName evidence="5">Endopeptidase S2P</fullName>
    </recommendedName>
</protein>
<feature type="transmembrane region" description="Helical" evidence="6">
    <location>
        <begin position="185"/>
        <end position="210"/>
    </location>
</feature>
<dbReference type="PANTHER" id="PTHR13325:SF3">
    <property type="entry name" value="MEMBRANE-BOUND TRANSCRIPTION FACTOR SITE-2 PROTEASE"/>
    <property type="match status" value="1"/>
</dbReference>
<feature type="chain" id="PRO_5033437104" description="Endopeptidase S2P" evidence="7">
    <location>
        <begin position="18"/>
        <end position="479"/>
    </location>
</feature>
<evidence type="ECO:0000256" key="6">
    <source>
        <dbReference type="SAM" id="Phobius"/>
    </source>
</evidence>
<reference evidence="9" key="2">
    <citation type="submission" date="2019-06" db="EMBL/GenBank/DDBJ databases">
        <title>Genomics analysis of Aphanomyces spp. identifies a new class of oomycete effector associated with host adaptation.</title>
        <authorList>
            <person name="Gaulin E."/>
        </authorList>
    </citation>
    <scope>NUCLEOTIDE SEQUENCE</scope>
    <source>
        <strain evidence="9">CBS 578.67</strain>
    </source>
</reference>
<keyword evidence="4 6" id="KW-0472">Membrane</keyword>
<dbReference type="GO" id="GO:0005737">
    <property type="term" value="C:cytoplasm"/>
    <property type="evidence" value="ECO:0007669"/>
    <property type="project" value="TreeGrafter"/>
</dbReference>
<evidence type="ECO:0000256" key="1">
    <source>
        <dbReference type="ARBA" id="ARBA00004127"/>
    </source>
</evidence>
<dbReference type="InterPro" id="IPR001193">
    <property type="entry name" value="MBTPS2"/>
</dbReference>
<dbReference type="PANTHER" id="PTHR13325">
    <property type="entry name" value="PROTEASE M50 MEMBRANE-BOUND TRANSCRIPTION FACTOR SITE 2 PROTEASE"/>
    <property type="match status" value="1"/>
</dbReference>
<feature type="domain" description="Peptidase M50" evidence="8">
    <location>
        <begin position="122"/>
        <end position="469"/>
    </location>
</feature>
<keyword evidence="2 6" id="KW-0812">Transmembrane</keyword>
<evidence type="ECO:0000313" key="11">
    <source>
        <dbReference type="Proteomes" id="UP000332933"/>
    </source>
</evidence>
<evidence type="ECO:0000313" key="10">
    <source>
        <dbReference type="EMBL" id="VFT89747.1"/>
    </source>
</evidence>
<evidence type="ECO:0000256" key="7">
    <source>
        <dbReference type="SAM" id="SignalP"/>
    </source>
</evidence>
<sequence length="479" mass="52206">MSTWLLFLALCWVVAYSVIYMTQSTATGLHVLPAYVSREFTGCNEHVFDLGRRHPTLLKAWFSIGSVVAAAIMLAGTLYLVWNMGLLLAHAVVDADVVAPLASASVMIPGVTMPFNSLGYLWISIFLAAAFHEFGHALAAALCEIRMVSVGVFFALVFPGAYVRFDSYYNIGILDQIKIQSAGIWHNAIMALFCALQLAVLPSLLSPWFVQDHGITVVSMADFSVLDGILSVGDVVVSLDHAPTMTLSQWSGTISNLTWLVDQAMDDTKNATWKDTGYCVPQIEVLSPVARMTDTSCCDADTESSLHCFSYMPPQVDHAGQTACLDGKRVGDTSVAICSVEAPCAGPTSLCVVPRVQDAATLLRVEIADTRVIMLHGYPPDLHAELELSRYAHRTGTTTMWLHMPTCIERFWHFLYNLSGSLMLFNALPIHYLDGSHLVGSYLHLVVADDHMRTRVHAAILTVGDVLLVGTALLSVLPV</sequence>
<evidence type="ECO:0000256" key="4">
    <source>
        <dbReference type="ARBA" id="ARBA00023136"/>
    </source>
</evidence>
<feature type="transmembrane region" description="Helical" evidence="6">
    <location>
        <begin position="120"/>
        <end position="140"/>
    </location>
</feature>
<dbReference type="EMBL" id="VJMH01005408">
    <property type="protein sequence ID" value="KAF0696341.1"/>
    <property type="molecule type" value="Genomic_DNA"/>
</dbReference>
<dbReference type="GO" id="GO:0031293">
    <property type="term" value="P:membrane protein intracellular domain proteolysis"/>
    <property type="evidence" value="ECO:0007669"/>
    <property type="project" value="TreeGrafter"/>
</dbReference>
<accession>A0A485KWR4</accession>
<dbReference type="Proteomes" id="UP000332933">
    <property type="component" value="Unassembled WGS sequence"/>
</dbReference>
<keyword evidence="11" id="KW-1185">Reference proteome</keyword>
<dbReference type="OrthoDB" id="69989at2759"/>
<keyword evidence="7" id="KW-0732">Signal</keyword>
<dbReference type="PRINTS" id="PR01000">
    <property type="entry name" value="SREBPS2PTASE"/>
</dbReference>
<feature type="signal peptide" evidence="7">
    <location>
        <begin position="1"/>
        <end position="17"/>
    </location>
</feature>
<dbReference type="AlphaFoldDB" id="A0A485KWR4"/>
<evidence type="ECO:0000256" key="3">
    <source>
        <dbReference type="ARBA" id="ARBA00022989"/>
    </source>
</evidence>
<evidence type="ECO:0000256" key="2">
    <source>
        <dbReference type="ARBA" id="ARBA00022692"/>
    </source>
</evidence>
<evidence type="ECO:0000256" key="5">
    <source>
        <dbReference type="ARBA" id="ARBA00032658"/>
    </source>
</evidence>
<evidence type="ECO:0000313" key="9">
    <source>
        <dbReference type="EMBL" id="KAF0696341.1"/>
    </source>
</evidence>
<feature type="transmembrane region" description="Helical" evidence="6">
    <location>
        <begin position="147"/>
        <end position="165"/>
    </location>
</feature>
<feature type="transmembrane region" description="Helical" evidence="6">
    <location>
        <begin position="60"/>
        <end position="80"/>
    </location>
</feature>
<dbReference type="Pfam" id="PF02163">
    <property type="entry name" value="Peptidase_M50"/>
    <property type="match status" value="1"/>
</dbReference>
<dbReference type="EMBL" id="CAADRA010005429">
    <property type="protein sequence ID" value="VFT89747.1"/>
    <property type="molecule type" value="Genomic_DNA"/>
</dbReference>
<dbReference type="GO" id="GO:0016020">
    <property type="term" value="C:membrane"/>
    <property type="evidence" value="ECO:0007669"/>
    <property type="project" value="InterPro"/>
</dbReference>
<comment type="subcellular location">
    <subcellularLocation>
        <location evidence="1">Endomembrane system</location>
        <topology evidence="1">Multi-pass membrane protein</topology>
    </subcellularLocation>
</comment>
<evidence type="ECO:0000259" key="8">
    <source>
        <dbReference type="Pfam" id="PF02163"/>
    </source>
</evidence>
<proteinExistence type="predicted"/>
<dbReference type="GO" id="GO:1905897">
    <property type="term" value="P:regulation of response to endoplasmic reticulum stress"/>
    <property type="evidence" value="ECO:0007669"/>
    <property type="project" value="TreeGrafter"/>
</dbReference>
<feature type="transmembrane region" description="Helical" evidence="6">
    <location>
        <begin position="414"/>
        <end position="433"/>
    </location>
</feature>
<organism evidence="10 11">
    <name type="scientific">Aphanomyces stellatus</name>
    <dbReference type="NCBI Taxonomy" id="120398"/>
    <lineage>
        <taxon>Eukaryota</taxon>
        <taxon>Sar</taxon>
        <taxon>Stramenopiles</taxon>
        <taxon>Oomycota</taxon>
        <taxon>Saprolegniomycetes</taxon>
        <taxon>Saprolegniales</taxon>
        <taxon>Verrucalvaceae</taxon>
        <taxon>Aphanomyces</taxon>
    </lineage>
</organism>
<dbReference type="GO" id="GO:0004222">
    <property type="term" value="F:metalloendopeptidase activity"/>
    <property type="evidence" value="ECO:0007669"/>
    <property type="project" value="InterPro"/>
</dbReference>